<name>A0A7T1ANI2_ATRLM</name>
<organism evidence="9 10">
    <name type="scientific">Atribacter laminatus</name>
    <dbReference type="NCBI Taxonomy" id="2847778"/>
    <lineage>
        <taxon>Bacteria</taxon>
        <taxon>Pseudomonadati</taxon>
        <taxon>Atribacterota</taxon>
        <taxon>Atribacteria</taxon>
        <taxon>Atribacterales</taxon>
        <taxon>Atribacteraceae</taxon>
        <taxon>Atribacter</taxon>
    </lineage>
</organism>
<feature type="domain" description="Four-carbon acid sugar kinase nucleotide binding" evidence="8">
    <location>
        <begin position="305"/>
        <end position="470"/>
    </location>
</feature>
<dbReference type="SUPFAM" id="SSF142764">
    <property type="entry name" value="YgbK-like"/>
    <property type="match status" value="1"/>
</dbReference>
<reference evidence="9 10" key="1">
    <citation type="journal article" date="2021" name="Nat. Commun.">
        <title>Isolation of a member of the candidate phylum Atribacteria reveals a unique cell membrane structure.</title>
        <authorList>
            <person name="Taiki K."/>
            <person name="Nobu M.K."/>
            <person name="Kusada H."/>
            <person name="Meng X.-Y."/>
            <person name="Hosoki N."/>
            <person name="Uematsu K."/>
            <person name="Yoshioka H."/>
            <person name="Kamagata Y."/>
            <person name="Tamaki H."/>
        </authorList>
    </citation>
    <scope>NUCLEOTIDE SEQUENCE [LARGE SCALE GENOMIC DNA]</scope>
    <source>
        <strain evidence="9 10">RT761</strain>
    </source>
</reference>
<evidence type="ECO:0000259" key="8">
    <source>
        <dbReference type="Pfam" id="PF17042"/>
    </source>
</evidence>
<evidence type="ECO:0000256" key="4">
    <source>
        <dbReference type="ARBA" id="ARBA00022777"/>
    </source>
</evidence>
<evidence type="ECO:0000313" key="9">
    <source>
        <dbReference type="EMBL" id="QPM69141.1"/>
    </source>
</evidence>
<dbReference type="GO" id="GO:0016301">
    <property type="term" value="F:kinase activity"/>
    <property type="evidence" value="ECO:0007669"/>
    <property type="project" value="UniProtKB-KW"/>
</dbReference>
<keyword evidence="3" id="KW-0547">Nucleotide-binding</keyword>
<keyword evidence="2" id="KW-0808">Transferase</keyword>
<keyword evidence="5" id="KW-0067">ATP-binding</keyword>
<keyword evidence="10" id="KW-1185">Reference proteome</keyword>
<dbReference type="Pfam" id="PF17042">
    <property type="entry name" value="NBD_C"/>
    <property type="match status" value="1"/>
</dbReference>
<keyword evidence="6" id="KW-0119">Carbohydrate metabolism</keyword>
<evidence type="ECO:0008006" key="11">
    <source>
        <dbReference type="Google" id="ProtNLM"/>
    </source>
</evidence>
<evidence type="ECO:0000256" key="5">
    <source>
        <dbReference type="ARBA" id="ARBA00022840"/>
    </source>
</evidence>
<evidence type="ECO:0000256" key="6">
    <source>
        <dbReference type="ARBA" id="ARBA00023277"/>
    </source>
</evidence>
<accession>A0A7T1ANI2</accession>
<dbReference type="Gene3D" id="3.40.50.10840">
    <property type="entry name" value="Putative sugar-binding, N-terminal domain"/>
    <property type="match status" value="1"/>
</dbReference>
<dbReference type="GO" id="GO:0005524">
    <property type="term" value="F:ATP binding"/>
    <property type="evidence" value="ECO:0007669"/>
    <property type="project" value="UniProtKB-KW"/>
</dbReference>
<dbReference type="EMBL" id="CP065383">
    <property type="protein sequence ID" value="QPM69141.1"/>
    <property type="molecule type" value="Genomic_DNA"/>
</dbReference>
<dbReference type="KEGG" id="alam:RT761_02369"/>
<evidence type="ECO:0000256" key="2">
    <source>
        <dbReference type="ARBA" id="ARBA00022679"/>
    </source>
</evidence>
<protein>
    <recommendedName>
        <fullName evidence="11">Hydroxyacid dehydrogenase</fullName>
    </recommendedName>
</protein>
<proteinExistence type="inferred from homology"/>
<evidence type="ECO:0000313" key="10">
    <source>
        <dbReference type="Proteomes" id="UP000594463"/>
    </source>
</evidence>
<evidence type="ECO:0000256" key="1">
    <source>
        <dbReference type="ARBA" id="ARBA00005715"/>
    </source>
</evidence>
<dbReference type="Pfam" id="PF07005">
    <property type="entry name" value="SBD_N"/>
    <property type="match status" value="1"/>
</dbReference>
<keyword evidence="4" id="KW-0418">Kinase</keyword>
<dbReference type="AlphaFoldDB" id="A0A7T1ANI2"/>
<sequence>MNDQLLLNDFLNRFPHYTRTDIVFIDQQWNDALEKIPTKIIVLDDDPTGAQAVDSVPVYTRWGRDTFQHIADSSDPISFILTNSRSLSREETIKVHKNLCTNLRTVFEKDHQDFWLISRSDSTLRGHYPLETEVIYTELKKWKNLGGEILIPFFREGGRITANDIQYVQEGNVLKPVGQTEFSKDTNFAFQASNLRNWIEEKSNYSIKPEQISSISLESIRQKDFKSISDQLINLENFNKLIVNALEYTDLKVLVISLTEAFRQGKSFIFRTAASFIKVLKKEKPKPILTHYDLFPQEKKAKAGLIIIGSYVKRTNEQFRKLQETNNIKFIEWDISKAQSADLRDHETERVSKETDEALKQGIDVCIYTTRPDEQEGIAGKEKEIGESSNDISEGLVAVLKKIQIIPSFFVAKGGSTASDIATKGMGVKKAFAIGQILPGVPVWLLEPEKRFNQMPFIIFPGNVGDELALKKVVQILRNQENNDDEKK</sequence>
<dbReference type="Proteomes" id="UP000594463">
    <property type="component" value="Chromosome"/>
</dbReference>
<comment type="similarity">
    <text evidence="1">Belongs to the four-carbon acid sugar kinase family.</text>
</comment>
<dbReference type="RefSeq" id="WP_218111622.1">
    <property type="nucleotide sequence ID" value="NZ_CP065383.1"/>
</dbReference>
<evidence type="ECO:0000256" key="3">
    <source>
        <dbReference type="ARBA" id="ARBA00022741"/>
    </source>
</evidence>
<dbReference type="Gene3D" id="3.40.980.20">
    <property type="entry name" value="Four-carbon acid sugar kinase, nucleotide binding domain"/>
    <property type="match status" value="1"/>
</dbReference>
<dbReference type="InterPro" id="IPR042213">
    <property type="entry name" value="NBD_C_sf"/>
</dbReference>
<gene>
    <name evidence="9" type="ORF">RT761_02369</name>
</gene>
<dbReference type="InterPro" id="IPR031475">
    <property type="entry name" value="NBD_C"/>
</dbReference>
<dbReference type="InterPro" id="IPR037051">
    <property type="entry name" value="4-carb_acid_sugar_kinase_N_sf"/>
</dbReference>
<dbReference type="InterPro" id="IPR010737">
    <property type="entry name" value="4-carb_acid_sugar_kinase_N"/>
</dbReference>
<evidence type="ECO:0000259" key="7">
    <source>
        <dbReference type="Pfam" id="PF07005"/>
    </source>
</evidence>
<feature type="domain" description="Four-carbon acid sugar kinase N-terminal" evidence="7">
    <location>
        <begin position="40"/>
        <end position="278"/>
    </location>
</feature>